<accession>A0A2P2KJL7</accession>
<sequence>MIKQLPLFSFLFFFSTTPNLFEVFPIKQPLVRYSKPSTNHQVSQDTSNLLILLVGDIKDRHFLAFHALHSHVA</sequence>
<evidence type="ECO:0000256" key="1">
    <source>
        <dbReference type="SAM" id="SignalP"/>
    </source>
</evidence>
<protein>
    <recommendedName>
        <fullName evidence="3">Secreted protein</fullName>
    </recommendedName>
</protein>
<name>A0A2P2KJL7_RHIMU</name>
<dbReference type="EMBL" id="GGEC01025441">
    <property type="protein sequence ID" value="MBX05925.1"/>
    <property type="molecule type" value="Transcribed_RNA"/>
</dbReference>
<feature type="signal peptide" evidence="1">
    <location>
        <begin position="1"/>
        <end position="21"/>
    </location>
</feature>
<evidence type="ECO:0000313" key="2">
    <source>
        <dbReference type="EMBL" id="MBX05925.1"/>
    </source>
</evidence>
<reference evidence="2" key="1">
    <citation type="submission" date="2018-02" db="EMBL/GenBank/DDBJ databases">
        <title>Rhizophora mucronata_Transcriptome.</title>
        <authorList>
            <person name="Meera S.P."/>
            <person name="Sreeshan A."/>
            <person name="Augustine A."/>
        </authorList>
    </citation>
    <scope>NUCLEOTIDE SEQUENCE</scope>
    <source>
        <tissue evidence="2">Leaf</tissue>
    </source>
</reference>
<dbReference type="AlphaFoldDB" id="A0A2P2KJL7"/>
<keyword evidence="1" id="KW-0732">Signal</keyword>
<feature type="chain" id="PRO_5015115871" description="Secreted protein" evidence="1">
    <location>
        <begin position="22"/>
        <end position="73"/>
    </location>
</feature>
<evidence type="ECO:0008006" key="3">
    <source>
        <dbReference type="Google" id="ProtNLM"/>
    </source>
</evidence>
<organism evidence="2">
    <name type="scientific">Rhizophora mucronata</name>
    <name type="common">Asiatic mangrove</name>
    <dbReference type="NCBI Taxonomy" id="61149"/>
    <lineage>
        <taxon>Eukaryota</taxon>
        <taxon>Viridiplantae</taxon>
        <taxon>Streptophyta</taxon>
        <taxon>Embryophyta</taxon>
        <taxon>Tracheophyta</taxon>
        <taxon>Spermatophyta</taxon>
        <taxon>Magnoliopsida</taxon>
        <taxon>eudicotyledons</taxon>
        <taxon>Gunneridae</taxon>
        <taxon>Pentapetalae</taxon>
        <taxon>rosids</taxon>
        <taxon>fabids</taxon>
        <taxon>Malpighiales</taxon>
        <taxon>Rhizophoraceae</taxon>
        <taxon>Rhizophora</taxon>
    </lineage>
</organism>
<proteinExistence type="predicted"/>